<dbReference type="EMBL" id="LAZR01053177">
    <property type="protein sequence ID" value="KKK81314.1"/>
    <property type="molecule type" value="Genomic_DNA"/>
</dbReference>
<reference evidence="1" key="1">
    <citation type="journal article" date="2015" name="Nature">
        <title>Complex archaea that bridge the gap between prokaryotes and eukaryotes.</title>
        <authorList>
            <person name="Spang A."/>
            <person name="Saw J.H."/>
            <person name="Jorgensen S.L."/>
            <person name="Zaremba-Niedzwiedzka K."/>
            <person name="Martijn J."/>
            <person name="Lind A.E."/>
            <person name="van Eijk R."/>
            <person name="Schleper C."/>
            <person name="Guy L."/>
            <person name="Ettema T.J."/>
        </authorList>
    </citation>
    <scope>NUCLEOTIDE SEQUENCE</scope>
</reference>
<evidence type="ECO:0000313" key="1">
    <source>
        <dbReference type="EMBL" id="KKK81314.1"/>
    </source>
</evidence>
<organism evidence="1">
    <name type="scientific">marine sediment metagenome</name>
    <dbReference type="NCBI Taxonomy" id="412755"/>
    <lineage>
        <taxon>unclassified sequences</taxon>
        <taxon>metagenomes</taxon>
        <taxon>ecological metagenomes</taxon>
    </lineage>
</organism>
<protein>
    <submittedName>
        <fullName evidence="1">Uncharacterized protein</fullName>
    </submittedName>
</protein>
<accession>A0A0F9AS93</accession>
<dbReference type="AlphaFoldDB" id="A0A0F9AS93"/>
<proteinExistence type="predicted"/>
<sequence length="66" mass="7484">MTPEKLMIDALKGIVPYPMLRRAVKVSVDAIRAAQAEQRQRIIAIIKGGDRPWQELVDAILKQEDE</sequence>
<comment type="caution">
    <text evidence="1">The sequence shown here is derived from an EMBL/GenBank/DDBJ whole genome shotgun (WGS) entry which is preliminary data.</text>
</comment>
<name>A0A0F9AS93_9ZZZZ</name>
<gene>
    <name evidence="1" type="ORF">LCGC14_2814680</name>
</gene>